<dbReference type="PROSITE" id="PS51689">
    <property type="entry name" value="SAM_RNA_A_N6_MT"/>
    <property type="match status" value="1"/>
</dbReference>
<sequence>MIRIFPLASSIEKQLFVSRELIEKTKNNLYDNRKPSYSQNFLKSPEFVKSLINKTADIITKLLNSKNPPETAYLILQDKAAERFVGDPLVKDTQMSILLKTSYEMNIVANIDRSNFIPIPKINAVLVRFKKRMEPLVEIQDCQLFRDFVVYGYNQWKPTVVEAFKKVFNQKQISIIEKIGIRKVKPRGLKIDQWLILFETFFNEVPENKKNLVIGAEKRLKNQQRKLSKWHRTR</sequence>
<name>A0A2M6XDN4_9BACT</name>
<dbReference type="Proteomes" id="UP000228996">
    <property type="component" value="Unassembled WGS sequence"/>
</dbReference>
<comment type="similarity">
    <text evidence="5">Belongs to the class I-like SAM-binding methyltransferase superfamily. rRNA adenine N(6)-methyltransferase family.</text>
</comment>
<dbReference type="SMART" id="SM00650">
    <property type="entry name" value="rADc"/>
    <property type="match status" value="1"/>
</dbReference>
<feature type="domain" description="Ribosomal RNA adenine methylase transferase N-terminal" evidence="6">
    <location>
        <begin position="1"/>
        <end position="133"/>
    </location>
</feature>
<keyword evidence="4 5" id="KW-0694">RNA-binding</keyword>
<dbReference type="InterPro" id="IPR001737">
    <property type="entry name" value="KsgA/Erm"/>
</dbReference>
<comment type="caution">
    <text evidence="5">Lacks conserved residue(s) required for the propagation of feature annotation.</text>
</comment>
<dbReference type="SUPFAM" id="SSF53335">
    <property type="entry name" value="S-adenosyl-L-methionine-dependent methyltransferases"/>
    <property type="match status" value="1"/>
</dbReference>
<evidence type="ECO:0000256" key="3">
    <source>
        <dbReference type="ARBA" id="ARBA00022691"/>
    </source>
</evidence>
<dbReference type="AlphaFoldDB" id="A0A2M6XDN4"/>
<comment type="caution">
    <text evidence="7">The sequence shown here is derived from an EMBL/GenBank/DDBJ whole genome shotgun (WGS) entry which is preliminary data.</text>
</comment>
<dbReference type="Gene3D" id="3.40.50.150">
    <property type="entry name" value="Vaccinia Virus protein VP39"/>
    <property type="match status" value="1"/>
</dbReference>
<evidence type="ECO:0000256" key="1">
    <source>
        <dbReference type="ARBA" id="ARBA00022603"/>
    </source>
</evidence>
<dbReference type="PANTHER" id="PTHR11727">
    <property type="entry name" value="DIMETHYLADENOSINE TRANSFERASE"/>
    <property type="match status" value="1"/>
</dbReference>
<keyword evidence="3 5" id="KW-0949">S-adenosyl-L-methionine</keyword>
<accession>A0A2M6XDN4</accession>
<proteinExistence type="inferred from homology"/>
<feature type="binding site" evidence="5">
    <location>
        <position position="31"/>
    </location>
    <ligand>
        <name>S-adenosyl-L-methionine</name>
        <dbReference type="ChEBI" id="CHEBI:59789"/>
    </ligand>
</feature>
<dbReference type="PANTHER" id="PTHR11727:SF7">
    <property type="entry name" value="DIMETHYLADENOSINE TRANSFERASE-RELATED"/>
    <property type="match status" value="1"/>
</dbReference>
<reference evidence="8" key="1">
    <citation type="submission" date="2017-09" db="EMBL/GenBank/DDBJ databases">
        <title>Depth-based differentiation of microbial function through sediment-hosted aquifers and enrichment of novel symbionts in the deep terrestrial subsurface.</title>
        <authorList>
            <person name="Probst A.J."/>
            <person name="Ladd B."/>
            <person name="Jarett J.K."/>
            <person name="Geller-Mcgrath D.E."/>
            <person name="Sieber C.M.K."/>
            <person name="Emerson J.B."/>
            <person name="Anantharaman K."/>
            <person name="Thomas B.C."/>
            <person name="Malmstrom R."/>
            <person name="Stieglmeier M."/>
            <person name="Klingl A."/>
            <person name="Woyke T."/>
            <person name="Ryan C.M."/>
            <person name="Banfield J.F."/>
        </authorList>
    </citation>
    <scope>NUCLEOTIDE SEQUENCE [LARGE SCALE GENOMIC DNA]</scope>
</reference>
<evidence type="ECO:0000256" key="5">
    <source>
        <dbReference type="PROSITE-ProRule" id="PRU01026"/>
    </source>
</evidence>
<dbReference type="GO" id="GO:0000179">
    <property type="term" value="F:rRNA (adenine-N6,N6-)-dimethyltransferase activity"/>
    <property type="evidence" value="ECO:0007669"/>
    <property type="project" value="UniProtKB-UniRule"/>
</dbReference>
<dbReference type="GO" id="GO:0003723">
    <property type="term" value="F:RNA binding"/>
    <property type="evidence" value="ECO:0007669"/>
    <property type="project" value="UniProtKB-UniRule"/>
</dbReference>
<evidence type="ECO:0000313" key="8">
    <source>
        <dbReference type="Proteomes" id="UP000228996"/>
    </source>
</evidence>
<dbReference type="Pfam" id="PF00398">
    <property type="entry name" value="RrnaAD"/>
    <property type="match status" value="1"/>
</dbReference>
<gene>
    <name evidence="7" type="ORF">COT44_01325</name>
</gene>
<dbReference type="EMBL" id="PEYO01000006">
    <property type="protein sequence ID" value="PIU03778.1"/>
    <property type="molecule type" value="Genomic_DNA"/>
</dbReference>
<evidence type="ECO:0000256" key="4">
    <source>
        <dbReference type="ARBA" id="ARBA00022884"/>
    </source>
</evidence>
<organism evidence="7 8">
    <name type="scientific">Candidatus Shapirobacteria bacterium CG08_land_8_20_14_0_20_39_18</name>
    <dbReference type="NCBI Taxonomy" id="1974883"/>
    <lineage>
        <taxon>Bacteria</taxon>
        <taxon>Candidatus Shapironibacteriota</taxon>
    </lineage>
</organism>
<dbReference type="InterPro" id="IPR029063">
    <property type="entry name" value="SAM-dependent_MTases_sf"/>
</dbReference>
<evidence type="ECO:0000256" key="2">
    <source>
        <dbReference type="ARBA" id="ARBA00022679"/>
    </source>
</evidence>
<keyword evidence="1 5" id="KW-0489">Methyltransferase</keyword>
<keyword evidence="2 5" id="KW-0808">Transferase</keyword>
<feature type="binding site" evidence="5">
    <location>
        <position position="1"/>
    </location>
    <ligand>
        <name>S-adenosyl-L-methionine</name>
        <dbReference type="ChEBI" id="CHEBI:59789"/>
    </ligand>
</feature>
<dbReference type="InterPro" id="IPR020598">
    <property type="entry name" value="rRNA_Ade_methylase_Trfase_N"/>
</dbReference>
<evidence type="ECO:0000259" key="6">
    <source>
        <dbReference type="SMART" id="SM00650"/>
    </source>
</evidence>
<evidence type="ECO:0000313" key="7">
    <source>
        <dbReference type="EMBL" id="PIU03778.1"/>
    </source>
</evidence>
<protein>
    <recommendedName>
        <fullName evidence="6">Ribosomal RNA adenine methylase transferase N-terminal domain-containing protein</fullName>
    </recommendedName>
</protein>